<dbReference type="RefSeq" id="WP_248010685.1">
    <property type="nucleotide sequence ID" value="NZ_JAJHVV010000017.1"/>
</dbReference>
<organism evidence="2 3">
    <name type="scientific">Vibrio amylolyticus</name>
    <dbReference type="NCBI Taxonomy" id="2847292"/>
    <lineage>
        <taxon>Bacteria</taxon>
        <taxon>Pseudomonadati</taxon>
        <taxon>Pseudomonadota</taxon>
        <taxon>Gammaproteobacteria</taxon>
        <taxon>Vibrionales</taxon>
        <taxon>Vibrionaceae</taxon>
        <taxon>Vibrio</taxon>
    </lineage>
</organism>
<protein>
    <recommendedName>
        <fullName evidence="4">DUF4156 domain-containing protein</fullName>
    </recommendedName>
</protein>
<name>A0A9X1XMP9_9VIBR</name>
<comment type="caution">
    <text evidence="2">The sequence shown here is derived from an EMBL/GenBank/DDBJ whole genome shotgun (WGS) entry which is preliminary data.</text>
</comment>
<dbReference type="AlphaFoldDB" id="A0A9X1XMP9"/>
<sequence length="130" mass="13487">MKMKLLAVLGLVGLTGCSSVVAPLASDYTASTGDIVRIAYANPEKTSNCIVKGHSAFNPNSQSVLGVVSLGPDDMETDKLINSTFGDEAAAAGANYVNRGFAGSSTFGGVYERSSTVEATFFHCETVPEL</sequence>
<feature type="signal peptide" evidence="1">
    <location>
        <begin position="1"/>
        <end position="22"/>
    </location>
</feature>
<evidence type="ECO:0000313" key="2">
    <source>
        <dbReference type="EMBL" id="MCK6265619.1"/>
    </source>
</evidence>
<keyword evidence="3" id="KW-1185">Reference proteome</keyword>
<evidence type="ECO:0000256" key="1">
    <source>
        <dbReference type="SAM" id="SignalP"/>
    </source>
</evidence>
<dbReference type="Proteomes" id="UP001139559">
    <property type="component" value="Unassembled WGS sequence"/>
</dbReference>
<reference evidence="2" key="1">
    <citation type="submission" date="2021-11" db="EMBL/GenBank/DDBJ databases">
        <title>Vibrio ZSDE26 sp. nov. and Vibrio ZSDZ34 sp. nov., isolated from coastal seawater in Qingdao.</title>
        <authorList>
            <person name="Zhang P."/>
        </authorList>
    </citation>
    <scope>NUCLEOTIDE SEQUENCE</scope>
    <source>
        <strain evidence="2">ZSDE26</strain>
    </source>
</reference>
<accession>A0A9X1XMP9</accession>
<proteinExistence type="predicted"/>
<evidence type="ECO:0008006" key="4">
    <source>
        <dbReference type="Google" id="ProtNLM"/>
    </source>
</evidence>
<gene>
    <name evidence="2" type="ORF">KP803_20390</name>
</gene>
<dbReference type="PROSITE" id="PS51257">
    <property type="entry name" value="PROKAR_LIPOPROTEIN"/>
    <property type="match status" value="1"/>
</dbReference>
<dbReference type="EMBL" id="JAJHVV010000017">
    <property type="protein sequence ID" value="MCK6265619.1"/>
    <property type="molecule type" value="Genomic_DNA"/>
</dbReference>
<feature type="chain" id="PRO_5040848148" description="DUF4156 domain-containing protein" evidence="1">
    <location>
        <begin position="23"/>
        <end position="130"/>
    </location>
</feature>
<keyword evidence="1" id="KW-0732">Signal</keyword>
<evidence type="ECO:0000313" key="3">
    <source>
        <dbReference type="Proteomes" id="UP001139559"/>
    </source>
</evidence>